<comment type="caution">
    <text evidence="1">The sequence shown here is derived from an EMBL/GenBank/DDBJ whole genome shotgun (WGS) entry which is preliminary data.</text>
</comment>
<dbReference type="Proteomes" id="UP000467840">
    <property type="component" value="Chromosome 9"/>
</dbReference>
<dbReference type="PANTHER" id="PTHR33986:SF15">
    <property type="entry name" value="MITOCHONDRIAL FISSION PROTEIN ELM1"/>
    <property type="match status" value="1"/>
</dbReference>
<protein>
    <submittedName>
        <fullName evidence="1">Uncharacterized protein</fullName>
    </submittedName>
</protein>
<name>A0A6A6M1T4_HEVBR</name>
<evidence type="ECO:0000313" key="2">
    <source>
        <dbReference type="Proteomes" id="UP000467840"/>
    </source>
</evidence>
<dbReference type="GO" id="GO:0000266">
    <property type="term" value="P:mitochondrial fission"/>
    <property type="evidence" value="ECO:0007669"/>
    <property type="project" value="TreeGrafter"/>
</dbReference>
<proteinExistence type="predicted"/>
<dbReference type="EMBL" id="JAAGAX010000008">
    <property type="protein sequence ID" value="KAF2307661.1"/>
    <property type="molecule type" value="Genomic_DNA"/>
</dbReference>
<dbReference type="PANTHER" id="PTHR33986">
    <property type="entry name" value="OS02G0535700 PROTEIN"/>
    <property type="match status" value="1"/>
</dbReference>
<dbReference type="Pfam" id="PF06258">
    <property type="entry name" value="Mito_fiss_Elm1"/>
    <property type="match status" value="2"/>
</dbReference>
<keyword evidence="2" id="KW-1185">Reference proteome</keyword>
<reference evidence="1 2" key="1">
    <citation type="journal article" date="2020" name="Mol. Plant">
        <title>The Chromosome-Based Rubber Tree Genome Provides New Insights into Spurge Genome Evolution and Rubber Biosynthesis.</title>
        <authorList>
            <person name="Liu J."/>
            <person name="Shi C."/>
            <person name="Shi C.C."/>
            <person name="Li W."/>
            <person name="Zhang Q.J."/>
            <person name="Zhang Y."/>
            <person name="Li K."/>
            <person name="Lu H.F."/>
            <person name="Shi C."/>
            <person name="Zhu S.T."/>
            <person name="Xiao Z.Y."/>
            <person name="Nan H."/>
            <person name="Yue Y."/>
            <person name="Zhu X.G."/>
            <person name="Wu Y."/>
            <person name="Hong X.N."/>
            <person name="Fan G.Y."/>
            <person name="Tong Y."/>
            <person name="Zhang D."/>
            <person name="Mao C.L."/>
            <person name="Liu Y.L."/>
            <person name="Hao S.J."/>
            <person name="Liu W.Q."/>
            <person name="Lv M.Q."/>
            <person name="Zhang H.B."/>
            <person name="Liu Y."/>
            <person name="Hu-Tang G.R."/>
            <person name="Wang J.P."/>
            <person name="Wang J.H."/>
            <person name="Sun Y.H."/>
            <person name="Ni S.B."/>
            <person name="Chen W.B."/>
            <person name="Zhang X.C."/>
            <person name="Jiao Y.N."/>
            <person name="Eichler E.E."/>
            <person name="Li G.H."/>
            <person name="Liu X."/>
            <person name="Gao L.Z."/>
        </authorList>
    </citation>
    <scope>NUCLEOTIDE SEQUENCE [LARGE SCALE GENOMIC DNA]</scope>
    <source>
        <strain evidence="2">cv. GT1</strain>
        <tissue evidence="1">Leaf</tissue>
    </source>
</reference>
<accession>A0A6A6M1T4</accession>
<dbReference type="GO" id="GO:0005741">
    <property type="term" value="C:mitochondrial outer membrane"/>
    <property type="evidence" value="ECO:0007669"/>
    <property type="project" value="TreeGrafter"/>
</dbReference>
<evidence type="ECO:0000313" key="1">
    <source>
        <dbReference type="EMBL" id="KAF2307661.1"/>
    </source>
</evidence>
<organism evidence="1 2">
    <name type="scientific">Hevea brasiliensis</name>
    <name type="common">Para rubber tree</name>
    <name type="synonym">Siphonia brasiliensis</name>
    <dbReference type="NCBI Taxonomy" id="3981"/>
    <lineage>
        <taxon>Eukaryota</taxon>
        <taxon>Viridiplantae</taxon>
        <taxon>Streptophyta</taxon>
        <taxon>Embryophyta</taxon>
        <taxon>Tracheophyta</taxon>
        <taxon>Spermatophyta</taxon>
        <taxon>Magnoliopsida</taxon>
        <taxon>eudicotyledons</taxon>
        <taxon>Gunneridae</taxon>
        <taxon>Pentapetalae</taxon>
        <taxon>rosids</taxon>
        <taxon>fabids</taxon>
        <taxon>Malpighiales</taxon>
        <taxon>Euphorbiaceae</taxon>
        <taxon>Crotonoideae</taxon>
        <taxon>Micrandreae</taxon>
        <taxon>Hevea</taxon>
    </lineage>
</organism>
<dbReference type="InterPro" id="IPR009367">
    <property type="entry name" value="Elm1-like"/>
</dbReference>
<dbReference type="AlphaFoldDB" id="A0A6A6M1T4"/>
<sequence length="299" mass="34043">MDSPGRESVPRLGSRSRPLLPLFPIRNLPSSQAKWRYQQVAPLASSFYPQKSGLSNKEYHDDYWRYGGNANDQMGMPSSTERTGILWENYNTFSDLELKRFDNVNGNVVGLADAKQIATLARDTFNKEIQHPRSRLNRFDLVITPHHDYYPLTPHAQEQVPWFLRRWITPREPPDRRVVCVWVAKYLLKWLRGSNCGSSSQADSAALRSAASVWHDELALLPKPLLVINIGGPTGNMLCIYVSNILVKEFSNNPKVYIWDGKGPNPHMGHLAWADAFVNSRFCEIPVYVIGAERCMEVC</sequence>
<gene>
    <name evidence="1" type="ORF">GH714_030662</name>
</gene>